<evidence type="ECO:0000313" key="2">
    <source>
        <dbReference type="Proteomes" id="UP000249304"/>
    </source>
</evidence>
<reference evidence="1 2" key="1">
    <citation type="submission" date="2018-01" db="EMBL/GenBank/DDBJ databases">
        <title>Draft genome sequence of Nonomuraea sp. KC333.</title>
        <authorList>
            <person name="Sahin N."/>
            <person name="Saygin H."/>
            <person name="Ay H."/>
        </authorList>
    </citation>
    <scope>NUCLEOTIDE SEQUENCE [LARGE SCALE GENOMIC DNA]</scope>
    <source>
        <strain evidence="1 2">KC333</strain>
    </source>
</reference>
<protein>
    <submittedName>
        <fullName evidence="1">Uncharacterized protein</fullName>
    </submittedName>
</protein>
<gene>
    <name evidence="1" type="ORF">C1J01_11040</name>
</gene>
<sequence>MLAQTSALSIRWWEPELPAMIALLQALSHYLTHYTSAGWLSLVRYGYVSLRREALEELLSRTLPTLQAELAAWLPLDNFTEAQQILERLDHMPLRLWPQEPGPVVHWAGPDILIDFEAASRHLHRLCTVAGTTHDPKVAKVRADHFEQTVQHLIDQTPWKPSQSAPIRGFKPRPRGTKVLTDFDAVGELSDTLLIVSCKSHPYTASYDAGDHKTVRNVASLVENAVTKWAEVVATLTGRPVGANYDFSRYRRILGTVCLPHTPYTSLGPATEVIDTNAQGQPLRAANSFEELATWLGAEKG</sequence>
<keyword evidence="2" id="KW-1185">Reference proteome</keyword>
<evidence type="ECO:0000313" key="1">
    <source>
        <dbReference type="EMBL" id="PZG19840.1"/>
    </source>
</evidence>
<comment type="caution">
    <text evidence="1">The sequence shown here is derived from an EMBL/GenBank/DDBJ whole genome shotgun (WGS) entry which is preliminary data.</text>
</comment>
<proteinExistence type="predicted"/>
<dbReference type="Proteomes" id="UP000249304">
    <property type="component" value="Unassembled WGS sequence"/>
</dbReference>
<dbReference type="EMBL" id="POUD01000033">
    <property type="protein sequence ID" value="PZG19840.1"/>
    <property type="molecule type" value="Genomic_DNA"/>
</dbReference>
<dbReference type="AlphaFoldDB" id="A0A2W2F223"/>
<name>A0A2W2F223_9ACTN</name>
<accession>A0A2W2F223</accession>
<organism evidence="1 2">
    <name type="scientific">Nonomuraea aridisoli</name>
    <dbReference type="NCBI Taxonomy" id="2070368"/>
    <lineage>
        <taxon>Bacteria</taxon>
        <taxon>Bacillati</taxon>
        <taxon>Actinomycetota</taxon>
        <taxon>Actinomycetes</taxon>
        <taxon>Streptosporangiales</taxon>
        <taxon>Streptosporangiaceae</taxon>
        <taxon>Nonomuraea</taxon>
    </lineage>
</organism>